<keyword evidence="9" id="KW-0548">Nucleotidyltransferase</keyword>
<organism evidence="9 10">
    <name type="scientific">Dyella koreensis</name>
    <dbReference type="NCBI Taxonomy" id="311235"/>
    <lineage>
        <taxon>Bacteria</taxon>
        <taxon>Pseudomonadati</taxon>
        <taxon>Pseudomonadota</taxon>
        <taxon>Gammaproteobacteria</taxon>
        <taxon>Lysobacterales</taxon>
        <taxon>Rhodanobacteraceae</taxon>
        <taxon>Dyella</taxon>
    </lineage>
</organism>
<dbReference type="Gene3D" id="3.90.550.10">
    <property type="entry name" value="Spore Coat Polysaccharide Biosynthesis Protein SpsA, Chain A"/>
    <property type="match status" value="1"/>
</dbReference>
<sequence length="191" mass="20548">MKSTTTEPLPCIGVVLAGGLSSRMGRDKALLPWKGRPLIEHQLTVLSDAGVDDVRVSGDRPGYHGIADAQPQAGPLGGLASIAETLPGDVDLLVIPVDMPLLQPGLLQRLRTERPRARSLCFVGHVLPLRLRLDADSRNRLLALLRHGEPRERSLRALQAAICNEELALSAAEAAQLTDCNTEMTWSEVSG</sequence>
<keyword evidence="3" id="KW-0479">Metal-binding</keyword>
<dbReference type="PANTHER" id="PTHR19136:SF81">
    <property type="entry name" value="MOLYBDENUM COFACTOR GUANYLYLTRANSFERASE"/>
    <property type="match status" value="1"/>
</dbReference>
<reference evidence="9 10" key="1">
    <citation type="submission" date="2020-10" db="EMBL/GenBank/DDBJ databases">
        <title>Phylogeny of dyella-like bacteria.</title>
        <authorList>
            <person name="Fu J."/>
        </authorList>
    </citation>
    <scope>NUCLEOTIDE SEQUENCE [LARGE SCALE GENOMIC DNA]</scope>
    <source>
        <strain evidence="9 10">BB4</strain>
    </source>
</reference>
<dbReference type="InterPro" id="IPR025877">
    <property type="entry name" value="MobA-like_NTP_Trfase"/>
</dbReference>
<dbReference type="SUPFAM" id="SSF53448">
    <property type="entry name" value="Nucleotide-diphospho-sugar transferases"/>
    <property type="match status" value="1"/>
</dbReference>
<evidence type="ECO:0000256" key="5">
    <source>
        <dbReference type="ARBA" id="ARBA00022842"/>
    </source>
</evidence>
<protein>
    <submittedName>
        <fullName evidence="9">Molybdenum cofactor guanylyltransferase</fullName>
    </submittedName>
</protein>
<dbReference type="InterPro" id="IPR029044">
    <property type="entry name" value="Nucleotide-diphossugar_trans"/>
</dbReference>
<keyword evidence="7" id="KW-0501">Molybdenum cofactor biosynthesis</keyword>
<dbReference type="InterPro" id="IPR013482">
    <property type="entry name" value="Molybde_CF_guanTrfase"/>
</dbReference>
<comment type="caution">
    <text evidence="9">The sequence shown here is derived from an EMBL/GenBank/DDBJ whole genome shotgun (WGS) entry which is preliminary data.</text>
</comment>
<evidence type="ECO:0000313" key="10">
    <source>
        <dbReference type="Proteomes" id="UP001620408"/>
    </source>
</evidence>
<gene>
    <name evidence="9" type="ORF">ISS97_16330</name>
</gene>
<evidence type="ECO:0000256" key="2">
    <source>
        <dbReference type="ARBA" id="ARBA00022679"/>
    </source>
</evidence>
<evidence type="ECO:0000256" key="4">
    <source>
        <dbReference type="ARBA" id="ARBA00022741"/>
    </source>
</evidence>
<evidence type="ECO:0000256" key="1">
    <source>
        <dbReference type="ARBA" id="ARBA00022490"/>
    </source>
</evidence>
<dbReference type="CDD" id="cd02503">
    <property type="entry name" value="MobA"/>
    <property type="match status" value="1"/>
</dbReference>
<feature type="domain" description="MobA-like NTP transferase" evidence="8">
    <location>
        <begin position="13"/>
        <end position="144"/>
    </location>
</feature>
<keyword evidence="2" id="KW-0808">Transferase</keyword>
<evidence type="ECO:0000256" key="3">
    <source>
        <dbReference type="ARBA" id="ARBA00022723"/>
    </source>
</evidence>
<dbReference type="Proteomes" id="UP001620408">
    <property type="component" value="Unassembled WGS sequence"/>
</dbReference>
<evidence type="ECO:0000256" key="6">
    <source>
        <dbReference type="ARBA" id="ARBA00023134"/>
    </source>
</evidence>
<keyword evidence="10" id="KW-1185">Reference proteome</keyword>
<proteinExistence type="predicted"/>
<dbReference type="Pfam" id="PF12804">
    <property type="entry name" value="NTP_transf_3"/>
    <property type="match status" value="1"/>
</dbReference>
<dbReference type="GO" id="GO:0016779">
    <property type="term" value="F:nucleotidyltransferase activity"/>
    <property type="evidence" value="ECO:0007669"/>
    <property type="project" value="UniProtKB-KW"/>
</dbReference>
<keyword evidence="4" id="KW-0547">Nucleotide-binding</keyword>
<accession>A0ABW8K7H7</accession>
<evidence type="ECO:0000259" key="8">
    <source>
        <dbReference type="Pfam" id="PF12804"/>
    </source>
</evidence>
<evidence type="ECO:0000313" key="9">
    <source>
        <dbReference type="EMBL" id="MFK2918840.1"/>
    </source>
</evidence>
<name>A0ABW8K7H7_9GAMM</name>
<dbReference type="PANTHER" id="PTHR19136">
    <property type="entry name" value="MOLYBDENUM COFACTOR GUANYLYLTRANSFERASE"/>
    <property type="match status" value="1"/>
</dbReference>
<dbReference type="EMBL" id="JADIKD010000012">
    <property type="protein sequence ID" value="MFK2918840.1"/>
    <property type="molecule type" value="Genomic_DNA"/>
</dbReference>
<keyword evidence="6" id="KW-0342">GTP-binding</keyword>
<keyword evidence="5" id="KW-0460">Magnesium</keyword>
<keyword evidence="1" id="KW-0963">Cytoplasm</keyword>
<evidence type="ECO:0000256" key="7">
    <source>
        <dbReference type="ARBA" id="ARBA00023150"/>
    </source>
</evidence>